<dbReference type="EMBL" id="CP022098">
    <property type="protein sequence ID" value="ATB44244.1"/>
    <property type="molecule type" value="Genomic_DNA"/>
</dbReference>
<proteinExistence type="predicted"/>
<gene>
    <name evidence="2" type="ORF">CYFUS_009731</name>
</gene>
<accession>A0A250JK43</accession>
<dbReference type="Proteomes" id="UP000217257">
    <property type="component" value="Chromosome"/>
</dbReference>
<dbReference type="KEGG" id="cfus:CYFUS_009731"/>
<dbReference type="AlphaFoldDB" id="A0A250JK43"/>
<evidence type="ECO:0000313" key="3">
    <source>
        <dbReference type="Proteomes" id="UP000217257"/>
    </source>
</evidence>
<reference evidence="2 3" key="1">
    <citation type="submission" date="2017-06" db="EMBL/GenBank/DDBJ databases">
        <title>Sequencing and comparative analysis of myxobacterial genomes.</title>
        <authorList>
            <person name="Rupp O."/>
            <person name="Goesmann A."/>
            <person name="Sogaard-Andersen L."/>
        </authorList>
    </citation>
    <scope>NUCLEOTIDE SEQUENCE [LARGE SCALE GENOMIC DNA]</scope>
    <source>
        <strain evidence="2 3">DSM 52655</strain>
    </source>
</reference>
<feature type="region of interest" description="Disordered" evidence="1">
    <location>
        <begin position="54"/>
        <end position="77"/>
    </location>
</feature>
<protein>
    <submittedName>
        <fullName evidence="2">Uncharacterized protein</fullName>
    </submittedName>
</protein>
<organism evidence="2 3">
    <name type="scientific">Cystobacter fuscus</name>
    <dbReference type="NCBI Taxonomy" id="43"/>
    <lineage>
        <taxon>Bacteria</taxon>
        <taxon>Pseudomonadati</taxon>
        <taxon>Myxococcota</taxon>
        <taxon>Myxococcia</taxon>
        <taxon>Myxococcales</taxon>
        <taxon>Cystobacterineae</taxon>
        <taxon>Archangiaceae</taxon>
        <taxon>Cystobacter</taxon>
    </lineage>
</organism>
<evidence type="ECO:0000256" key="1">
    <source>
        <dbReference type="SAM" id="MobiDB-lite"/>
    </source>
</evidence>
<name>A0A250JK43_9BACT</name>
<sequence>MRRMAEKLCTAARLLHLPGSVGWKLARLLGMRTQTSEYSHVLLYPLRHTSLASRARAARNPHSPCTPAPGGVEDEHR</sequence>
<evidence type="ECO:0000313" key="2">
    <source>
        <dbReference type="EMBL" id="ATB44244.1"/>
    </source>
</evidence>